<accession>A0A017TFW1</accession>
<dbReference type="Gene3D" id="3.90.660.10">
    <property type="match status" value="1"/>
</dbReference>
<name>A0A017TFW1_9BACT</name>
<feature type="domain" description="Amine oxidase" evidence="1">
    <location>
        <begin position="89"/>
        <end position="324"/>
    </location>
</feature>
<dbReference type="STRING" id="1192034.CAP_6839"/>
<dbReference type="Gene3D" id="3.50.50.60">
    <property type="entry name" value="FAD/NAD(P)-binding domain"/>
    <property type="match status" value="1"/>
</dbReference>
<proteinExistence type="predicted"/>
<evidence type="ECO:0000313" key="2">
    <source>
        <dbReference type="EMBL" id="EYF07817.1"/>
    </source>
</evidence>
<dbReference type="PROSITE" id="PS51257">
    <property type="entry name" value="PROKAR_LIPOPROTEIN"/>
    <property type="match status" value="1"/>
</dbReference>
<dbReference type="Pfam" id="PF13450">
    <property type="entry name" value="NAD_binding_8"/>
    <property type="match status" value="1"/>
</dbReference>
<dbReference type="InterPro" id="IPR002937">
    <property type="entry name" value="Amino_oxidase"/>
</dbReference>
<evidence type="ECO:0000259" key="1">
    <source>
        <dbReference type="Pfam" id="PF01593"/>
    </source>
</evidence>
<dbReference type="PRINTS" id="PR00419">
    <property type="entry name" value="ADXRDTASE"/>
</dbReference>
<reference evidence="2 3" key="1">
    <citation type="submission" date="2013-05" db="EMBL/GenBank/DDBJ databases">
        <title>Genome assembly of Chondromyces apiculatus DSM 436.</title>
        <authorList>
            <person name="Sharma G."/>
            <person name="Khatri I."/>
            <person name="Kaur C."/>
            <person name="Mayilraj S."/>
            <person name="Subramanian S."/>
        </authorList>
    </citation>
    <scope>NUCLEOTIDE SEQUENCE [LARGE SCALE GENOMIC DNA]</scope>
    <source>
        <strain evidence="2 3">DSM 436</strain>
    </source>
</reference>
<dbReference type="AlphaFoldDB" id="A0A017TFW1"/>
<sequence length="339" mass="35846">MTERARIAVIGAGIAGLACATELSALGVAVTLFDKGRGVGGRVATRREGSMHFNHGAQYVTARGASFRALLDFLVADGAAAPWPAAGAGRWTGVPGMSAIARHMAAECGAEVRLGQQVLFLRDDEVGWLVRVVPAKSAFPGEVLDEGGEVERFDAVLLAIPAAQAAPLLQAANHPFGEVVSAVEMAPCWTMMAAFAGRVDAPDVQRYEEGPLSWVARESSRPGATEEPDRWVVQASPGWSRRMLERDAAEVGTMLLGAFVAATGAQEAPLHTATHRWRHARTEQPLGEAALWDGERRIGVCGDWCLGARVEAAWTSGRALAALVADRPVELELEDAAPG</sequence>
<dbReference type="RefSeq" id="WP_044236558.1">
    <property type="nucleotide sequence ID" value="NZ_ASRX01000006.1"/>
</dbReference>
<dbReference type="eggNOG" id="COG3380">
    <property type="taxonomic scope" value="Bacteria"/>
</dbReference>
<dbReference type="PANTHER" id="PTHR16128:SF5">
    <property type="entry name" value="FAD_NAD(P)-BINDING OXIDOREDUCTASE FAMILY PROTEIN"/>
    <property type="match status" value="1"/>
</dbReference>
<dbReference type="SUPFAM" id="SSF51905">
    <property type="entry name" value="FAD/NAD(P)-binding domain"/>
    <property type="match status" value="1"/>
</dbReference>
<dbReference type="OrthoDB" id="5792777at2"/>
<dbReference type="Pfam" id="PF01593">
    <property type="entry name" value="Amino_oxidase"/>
    <property type="match status" value="1"/>
</dbReference>
<organism evidence="2 3">
    <name type="scientific">Chondromyces apiculatus DSM 436</name>
    <dbReference type="NCBI Taxonomy" id="1192034"/>
    <lineage>
        <taxon>Bacteria</taxon>
        <taxon>Pseudomonadati</taxon>
        <taxon>Myxococcota</taxon>
        <taxon>Polyangia</taxon>
        <taxon>Polyangiales</taxon>
        <taxon>Polyangiaceae</taxon>
        <taxon>Chondromyces</taxon>
    </lineage>
</organism>
<dbReference type="GO" id="GO:0016491">
    <property type="term" value="F:oxidoreductase activity"/>
    <property type="evidence" value="ECO:0007669"/>
    <property type="project" value="InterPro"/>
</dbReference>
<gene>
    <name evidence="2" type="ORF">CAP_6839</name>
</gene>
<dbReference type="Proteomes" id="UP000019678">
    <property type="component" value="Unassembled WGS sequence"/>
</dbReference>
<evidence type="ECO:0000313" key="3">
    <source>
        <dbReference type="Proteomes" id="UP000019678"/>
    </source>
</evidence>
<comment type="caution">
    <text evidence="2">The sequence shown here is derived from an EMBL/GenBank/DDBJ whole genome shotgun (WGS) entry which is preliminary data.</text>
</comment>
<protein>
    <submittedName>
        <fullName evidence="2">Amine oxidase, flavin-containing</fullName>
    </submittedName>
</protein>
<keyword evidence="3" id="KW-1185">Reference proteome</keyword>
<dbReference type="InterPro" id="IPR036188">
    <property type="entry name" value="FAD/NAD-bd_sf"/>
</dbReference>
<dbReference type="PANTHER" id="PTHR16128">
    <property type="entry name" value="FAD/NAD(P)-BINDING OXIDOREDUCTASE FAMILY PROTEIN"/>
    <property type="match status" value="1"/>
</dbReference>
<dbReference type="EMBL" id="ASRX01000006">
    <property type="protein sequence ID" value="EYF07817.1"/>
    <property type="molecule type" value="Genomic_DNA"/>
</dbReference>